<dbReference type="GO" id="GO:0006355">
    <property type="term" value="P:regulation of DNA-templated transcription"/>
    <property type="evidence" value="ECO:0007669"/>
    <property type="project" value="TreeGrafter"/>
</dbReference>
<feature type="compositionally biased region" description="Acidic residues" evidence="6">
    <location>
        <begin position="244"/>
        <end position="255"/>
    </location>
</feature>
<keyword evidence="2" id="KW-0597">Phosphoprotein</keyword>
<keyword evidence="3" id="KW-0805">Transcription regulation</keyword>
<dbReference type="CDD" id="cd12202">
    <property type="entry name" value="CASP8AP2"/>
    <property type="match status" value="1"/>
</dbReference>
<evidence type="ECO:0000256" key="6">
    <source>
        <dbReference type="SAM" id="MobiDB-lite"/>
    </source>
</evidence>
<feature type="region of interest" description="Disordered" evidence="6">
    <location>
        <begin position="230"/>
        <end position="255"/>
    </location>
</feature>
<keyword evidence="4" id="KW-0804">Transcription</keyword>
<dbReference type="Proteomes" id="UP001142489">
    <property type="component" value="Unassembled WGS sequence"/>
</dbReference>
<keyword evidence="8" id="KW-1185">Reference proteome</keyword>
<dbReference type="Gene3D" id="1.10.10.60">
    <property type="entry name" value="Homeodomain-like"/>
    <property type="match status" value="1"/>
</dbReference>
<organism evidence="7 8">
    <name type="scientific">Phrynocephalus forsythii</name>
    <dbReference type="NCBI Taxonomy" id="171643"/>
    <lineage>
        <taxon>Eukaryota</taxon>
        <taxon>Metazoa</taxon>
        <taxon>Chordata</taxon>
        <taxon>Craniata</taxon>
        <taxon>Vertebrata</taxon>
        <taxon>Euteleostomi</taxon>
        <taxon>Lepidosauria</taxon>
        <taxon>Squamata</taxon>
        <taxon>Bifurcata</taxon>
        <taxon>Unidentata</taxon>
        <taxon>Episquamata</taxon>
        <taxon>Toxicofera</taxon>
        <taxon>Iguania</taxon>
        <taxon>Acrodonta</taxon>
        <taxon>Agamidae</taxon>
        <taxon>Agaminae</taxon>
        <taxon>Phrynocephalus</taxon>
    </lineage>
</organism>
<dbReference type="PANTHER" id="PTHR16088">
    <property type="entry name" value="YY1 ASSOCIATED PROTEIN-RELATED"/>
    <property type="match status" value="1"/>
</dbReference>
<sequence length="255" mass="27404">MEARLGLREEVVSSGPGQDKLEPDKATAAGPASPAVRKCPQTLVRRPGFPEEPTAPSGPDLQDKGAHSLPTSMDVKPRGMEAQGVPPKILPAGTGREKPDKASSHLCLSADPKTKEELSLSQRLQGPKPLPQATGGRERTGPLRGEEALPRATEAATVCAKNIKVSSTGEKVVLWTREADRVILTACQDRGANLDTFRAISRQLQNKTAEEVAHRLRELMALFHTACEVSSEDEEDGLSASNTDPEEQEEMGFEV</sequence>
<protein>
    <recommendedName>
        <fullName evidence="9">GON-4-like protein</fullName>
    </recommendedName>
</protein>
<dbReference type="GO" id="GO:0003712">
    <property type="term" value="F:transcription coregulator activity"/>
    <property type="evidence" value="ECO:0007669"/>
    <property type="project" value="TreeGrafter"/>
</dbReference>
<dbReference type="EMBL" id="JAPFRF010000019">
    <property type="protein sequence ID" value="KAJ7307369.1"/>
    <property type="molecule type" value="Genomic_DNA"/>
</dbReference>
<evidence type="ECO:0000256" key="2">
    <source>
        <dbReference type="ARBA" id="ARBA00022553"/>
    </source>
</evidence>
<keyword evidence="5" id="KW-0539">Nucleus</keyword>
<evidence type="ECO:0000256" key="5">
    <source>
        <dbReference type="ARBA" id="ARBA00023242"/>
    </source>
</evidence>
<evidence type="ECO:0000313" key="8">
    <source>
        <dbReference type="Proteomes" id="UP001142489"/>
    </source>
</evidence>
<comment type="caution">
    <text evidence="7">The sequence shown here is derived from an EMBL/GenBank/DDBJ whole genome shotgun (WGS) entry which is preliminary data.</text>
</comment>
<evidence type="ECO:0000313" key="7">
    <source>
        <dbReference type="EMBL" id="KAJ7307369.1"/>
    </source>
</evidence>
<dbReference type="OrthoDB" id="9049243at2759"/>
<evidence type="ECO:0000256" key="1">
    <source>
        <dbReference type="ARBA" id="ARBA00022491"/>
    </source>
</evidence>
<dbReference type="InterPro" id="IPR049257">
    <property type="entry name" value="Gon4l/CASP8AP2_myb-like"/>
</dbReference>
<accession>A0A9Q1ASG7</accession>
<evidence type="ECO:0000256" key="4">
    <source>
        <dbReference type="ARBA" id="ARBA00023163"/>
    </source>
</evidence>
<evidence type="ECO:0008006" key="9">
    <source>
        <dbReference type="Google" id="ProtNLM"/>
    </source>
</evidence>
<reference evidence="7" key="1">
    <citation type="journal article" date="2023" name="DNA Res.">
        <title>Chromosome-level genome assembly of Phrynocephalus forsythii using third-generation DNA sequencing and Hi-C analysis.</title>
        <authorList>
            <person name="Qi Y."/>
            <person name="Zhao W."/>
            <person name="Zhao Y."/>
            <person name="Niu C."/>
            <person name="Cao S."/>
            <person name="Zhang Y."/>
        </authorList>
    </citation>
    <scope>NUCLEOTIDE SEQUENCE</scope>
    <source>
        <tissue evidence="7">Muscle</tissue>
    </source>
</reference>
<feature type="region of interest" description="Disordered" evidence="6">
    <location>
        <begin position="1"/>
        <end position="144"/>
    </location>
</feature>
<dbReference type="InterPro" id="IPR009057">
    <property type="entry name" value="Homeodomain-like_sf"/>
</dbReference>
<keyword evidence="1" id="KW-0678">Repressor</keyword>
<name>A0A9Q1ASG7_9SAUR</name>
<gene>
    <name evidence="7" type="ORF">JRQ81_009382</name>
</gene>
<dbReference type="FunFam" id="1.10.10.60:FF:000191">
    <property type="entry name" value="GON-4-like protein isoform X1"/>
    <property type="match status" value="1"/>
</dbReference>
<feature type="compositionally biased region" description="Basic and acidic residues" evidence="6">
    <location>
        <begin position="1"/>
        <end position="11"/>
    </location>
</feature>
<dbReference type="GO" id="GO:0005634">
    <property type="term" value="C:nucleus"/>
    <property type="evidence" value="ECO:0007669"/>
    <property type="project" value="TreeGrafter"/>
</dbReference>
<evidence type="ECO:0000256" key="3">
    <source>
        <dbReference type="ARBA" id="ARBA00023015"/>
    </source>
</evidence>
<proteinExistence type="predicted"/>
<dbReference type="InterPro" id="IPR052435">
    <property type="entry name" value="YY1-Transcr_Regul"/>
</dbReference>
<dbReference type="SUPFAM" id="SSF46689">
    <property type="entry name" value="Homeodomain-like"/>
    <property type="match status" value="1"/>
</dbReference>
<dbReference type="AlphaFoldDB" id="A0A9Q1ASG7"/>
<dbReference type="PANTHER" id="PTHR16088:SF3">
    <property type="entry name" value="GON-4-LIKE PROTEIN"/>
    <property type="match status" value="1"/>
</dbReference>
<dbReference type="Pfam" id="PF21227">
    <property type="entry name" value="Myb_DNA-binding_7"/>
    <property type="match status" value="1"/>
</dbReference>